<name>A0ACB5SWA3_AMBMO</name>
<protein>
    <submittedName>
        <fullName evidence="1">Unnamed protein product</fullName>
    </submittedName>
</protein>
<dbReference type="Proteomes" id="UP001165064">
    <property type="component" value="Unassembled WGS sequence"/>
</dbReference>
<reference evidence="1" key="1">
    <citation type="submission" date="2023-04" db="EMBL/GenBank/DDBJ databases">
        <title>Ambrosiozyma monospora NBRC 10751.</title>
        <authorList>
            <person name="Ichikawa N."/>
            <person name="Sato H."/>
            <person name="Tonouchi N."/>
        </authorList>
    </citation>
    <scope>NUCLEOTIDE SEQUENCE</scope>
    <source>
        <strain evidence="1">NBRC 10751</strain>
    </source>
</reference>
<accession>A0ACB5SWA3</accession>
<organism evidence="1 2">
    <name type="scientific">Ambrosiozyma monospora</name>
    <name type="common">Yeast</name>
    <name type="synonym">Endomycopsis monosporus</name>
    <dbReference type="NCBI Taxonomy" id="43982"/>
    <lineage>
        <taxon>Eukaryota</taxon>
        <taxon>Fungi</taxon>
        <taxon>Dikarya</taxon>
        <taxon>Ascomycota</taxon>
        <taxon>Saccharomycotina</taxon>
        <taxon>Pichiomycetes</taxon>
        <taxon>Pichiales</taxon>
        <taxon>Pichiaceae</taxon>
        <taxon>Ambrosiozyma</taxon>
    </lineage>
</organism>
<proteinExistence type="predicted"/>
<evidence type="ECO:0000313" key="2">
    <source>
        <dbReference type="Proteomes" id="UP001165064"/>
    </source>
</evidence>
<dbReference type="EMBL" id="BSXS01001021">
    <property type="protein sequence ID" value="GME74797.1"/>
    <property type="molecule type" value="Genomic_DNA"/>
</dbReference>
<comment type="caution">
    <text evidence="1">The sequence shown here is derived from an EMBL/GenBank/DDBJ whole genome shotgun (WGS) entry which is preliminary data.</text>
</comment>
<keyword evidence="2" id="KW-1185">Reference proteome</keyword>
<sequence>MTTQTFRLSPAFRSSGKSTPTNTSISDIVPIKLTSEASTDQNSADFTPYYKFQSSFCVDPESHTLILFGGFDQDDIIDDFIYLLDLRKGQWIRNRKSGIFREGHSISVLDKNTCLIFGGLPADMDQVQGTGIGQFRNAFFKHSLMLTYNIDTDSWSVPLQNPSDSPEMISRHAACLSDDKKTLFVSGGFNNNIKDEPTDNLYCFDFKSGDWSKKKFINRFDHFIFNAEDEIWSFGGLSQEMNHVIRISNFNLKSGVTGELNFSNLPKLHGNPFSGASASHCYLQISNTKILDILVPAEYSQDSEAVKPMIGYFDLTTLKYTYLISGSTFKPLVSYIWKHCFIYEDHLCMLGYPASDPNEGAEQYKLSYLLKIPLTLLGLSEPAFQNSTNDDLMLSNFYKMYLSSEFTDFEIFGLNGDRLNGQEDETMDEDDDEANKSEPIDVHKLVLMVRWPYFKKLYESGMTESQTNKMFIHEPVYLVKMLVEFLYTNTVKENISIETITRLLSLSEMYQITDLKSLLLARIYSEGFICESILTIWETSLYINDPILRMNSENFIFRNWGRIVRTDGFRDLSKEHMIQLFENLGEGSQIVAENSSNSSFENLNFNNRNYESPVAKRQRISNEILSDDGGSSTSEVTTPVPGHPLTPTSHAPDGLRFMLEHQGSTLGHHGDAPRDDARWW</sequence>
<evidence type="ECO:0000313" key="1">
    <source>
        <dbReference type="EMBL" id="GME74797.1"/>
    </source>
</evidence>
<gene>
    <name evidence="1" type="ORF">Amon02_000189800</name>
</gene>